<organism evidence="1 2">
    <name type="scientific">Candidatus Electrothrix aarhusensis</name>
    <dbReference type="NCBI Taxonomy" id="1859131"/>
    <lineage>
        <taxon>Bacteria</taxon>
        <taxon>Pseudomonadati</taxon>
        <taxon>Thermodesulfobacteriota</taxon>
        <taxon>Desulfobulbia</taxon>
        <taxon>Desulfobulbales</taxon>
        <taxon>Desulfobulbaceae</taxon>
        <taxon>Candidatus Electrothrix</taxon>
    </lineage>
</organism>
<proteinExistence type="predicted"/>
<dbReference type="EMBL" id="MTKO01000080">
    <property type="protein sequence ID" value="RWX45290.1"/>
    <property type="molecule type" value="Genomic_DNA"/>
</dbReference>
<evidence type="ECO:0000313" key="1">
    <source>
        <dbReference type="EMBL" id="RWX45290.1"/>
    </source>
</evidence>
<comment type="caution">
    <text evidence="1">The sequence shown here is derived from an EMBL/GenBank/DDBJ whole genome shotgun (WGS) entry which is preliminary data.</text>
</comment>
<protein>
    <submittedName>
        <fullName evidence="1">Uncharacterized protein</fullName>
    </submittedName>
</protein>
<accession>A0A444IX38</accession>
<sequence>MARYNLDVETFARATWSPDGKWILVGYPEIRIWPADVNELLNKAESLIKALDGENALAENER</sequence>
<name>A0A444IX38_9BACT</name>
<dbReference type="AlphaFoldDB" id="A0A444IX38"/>
<gene>
    <name evidence="1" type="ORF">H206_02190</name>
</gene>
<reference evidence="1 2" key="1">
    <citation type="submission" date="2017-01" db="EMBL/GenBank/DDBJ databases">
        <title>The cable genome- insights into the physiology and evolution of filamentous bacteria capable of sulfide oxidation via long distance electron transfer.</title>
        <authorList>
            <person name="Schreiber L."/>
            <person name="Bjerg J.T."/>
            <person name="Boggild A."/>
            <person name="Van De Vossenberg J."/>
            <person name="Meysman F."/>
            <person name="Nielsen L.P."/>
            <person name="Schramm A."/>
            <person name="Kjeldsen K.U."/>
        </authorList>
    </citation>
    <scope>NUCLEOTIDE SEQUENCE [LARGE SCALE GENOMIC DNA]</scope>
    <source>
        <strain evidence="1">MCF</strain>
    </source>
</reference>
<dbReference type="Proteomes" id="UP000287853">
    <property type="component" value="Unassembled WGS sequence"/>
</dbReference>
<keyword evidence="2" id="KW-1185">Reference proteome</keyword>
<evidence type="ECO:0000313" key="2">
    <source>
        <dbReference type="Proteomes" id="UP000287853"/>
    </source>
</evidence>